<feature type="disulfide bond" evidence="5 6">
    <location>
        <begin position="28"/>
        <end position="42"/>
    </location>
</feature>
<dbReference type="InterPro" id="IPR001002">
    <property type="entry name" value="Chitin-bd_1"/>
</dbReference>
<dbReference type="InterPro" id="IPR036861">
    <property type="entry name" value="Endochitinase-like_sf"/>
</dbReference>
<accession>A0AA39ABA1</accession>
<dbReference type="GO" id="GO:0005975">
    <property type="term" value="P:carbohydrate metabolic process"/>
    <property type="evidence" value="ECO:0007669"/>
    <property type="project" value="InterPro"/>
</dbReference>
<keyword evidence="10" id="KW-1185">Reference proteome</keyword>
<feature type="disulfide bond" evidence="5 6">
    <location>
        <begin position="46"/>
        <end position="50"/>
    </location>
</feature>
<dbReference type="PANTHER" id="PTHR22595:SF79">
    <property type="entry name" value="CHITINASE 12"/>
    <property type="match status" value="1"/>
</dbReference>
<dbReference type="CDD" id="cd00325">
    <property type="entry name" value="chitinase_GH19"/>
    <property type="match status" value="1"/>
</dbReference>
<evidence type="ECO:0000256" key="3">
    <source>
        <dbReference type="ARBA" id="ARBA00023157"/>
    </source>
</evidence>
<dbReference type="GO" id="GO:0050832">
    <property type="term" value="P:defense response to fungus"/>
    <property type="evidence" value="ECO:0007669"/>
    <property type="project" value="TreeGrafter"/>
</dbReference>
<dbReference type="SUPFAM" id="SSF53955">
    <property type="entry name" value="Lysozyme-like"/>
    <property type="match status" value="1"/>
</dbReference>
<gene>
    <name evidence="9" type="ORF">PVL29_005231</name>
</gene>
<keyword evidence="1 6" id="KW-0147">Chitin-binding</keyword>
<proteinExistence type="predicted"/>
<dbReference type="InterPro" id="IPR023346">
    <property type="entry name" value="Lysozyme-like_dom_sf"/>
</dbReference>
<dbReference type="GO" id="GO:0016998">
    <property type="term" value="P:cell wall macromolecule catabolic process"/>
    <property type="evidence" value="ECO:0007669"/>
    <property type="project" value="InterPro"/>
</dbReference>
<comment type="caution">
    <text evidence="9">The sequence shown here is derived from an EMBL/GenBank/DDBJ whole genome shotgun (WGS) entry which is preliminary data.</text>
</comment>
<feature type="active site" description="Proton donor" evidence="4">
    <location>
        <position position="108"/>
    </location>
</feature>
<dbReference type="SMART" id="SM00270">
    <property type="entry name" value="ChtBD1"/>
    <property type="match status" value="1"/>
</dbReference>
<reference evidence="9 10" key="1">
    <citation type="journal article" date="2023" name="BMC Biotechnol.">
        <title>Vitis rotundifolia cv Carlos genome sequencing.</title>
        <authorList>
            <person name="Huff M."/>
            <person name="Hulse-Kemp A."/>
            <person name="Scheffler B."/>
            <person name="Youngblood R."/>
            <person name="Simpson S."/>
            <person name="Babiker E."/>
            <person name="Staton M."/>
        </authorList>
    </citation>
    <scope>NUCLEOTIDE SEQUENCE [LARGE SCALE GENOMIC DNA]</scope>
    <source>
        <tissue evidence="9">Leaf</tissue>
    </source>
</reference>
<dbReference type="GO" id="GO:0004568">
    <property type="term" value="F:chitinase activity"/>
    <property type="evidence" value="ECO:0007669"/>
    <property type="project" value="InterPro"/>
</dbReference>
<dbReference type="Pfam" id="PF00187">
    <property type="entry name" value="Chitin_bind_1"/>
    <property type="match status" value="1"/>
</dbReference>
<dbReference type="FunFam" id="1.10.530.10:FF:000005">
    <property type="entry name" value="Basic endochitinase"/>
    <property type="match status" value="1"/>
</dbReference>
<dbReference type="Proteomes" id="UP001168098">
    <property type="component" value="Unassembled WGS sequence"/>
</dbReference>
<dbReference type="InterPro" id="IPR000726">
    <property type="entry name" value="Glyco_hydro_19_cat"/>
</dbReference>
<dbReference type="GO" id="GO:0006032">
    <property type="term" value="P:chitin catabolic process"/>
    <property type="evidence" value="ECO:0007669"/>
    <property type="project" value="InterPro"/>
</dbReference>
<dbReference type="PROSITE" id="PS50941">
    <property type="entry name" value="CHIT_BIND_I_2"/>
    <property type="match status" value="1"/>
</dbReference>
<evidence type="ECO:0000256" key="4">
    <source>
        <dbReference type="PIRSR" id="PIRSR001060-1"/>
    </source>
</evidence>
<dbReference type="PANTHER" id="PTHR22595">
    <property type="entry name" value="CHITINASE-RELATED"/>
    <property type="match status" value="1"/>
</dbReference>
<dbReference type="Gene3D" id="3.30.60.10">
    <property type="entry name" value="Endochitinase-like"/>
    <property type="match status" value="1"/>
</dbReference>
<dbReference type="Gene3D" id="1.10.530.10">
    <property type="match status" value="1"/>
</dbReference>
<feature type="disulfide bond" evidence="5 6">
    <location>
        <begin position="14"/>
        <end position="29"/>
    </location>
</feature>
<evidence type="ECO:0000256" key="7">
    <source>
        <dbReference type="SAM" id="MobiDB-lite"/>
    </source>
</evidence>
<evidence type="ECO:0000256" key="6">
    <source>
        <dbReference type="PROSITE-ProRule" id="PRU00261"/>
    </source>
</evidence>
<evidence type="ECO:0000313" key="10">
    <source>
        <dbReference type="Proteomes" id="UP001168098"/>
    </source>
</evidence>
<sequence length="227" mass="24408">MLLVIGGAFAEEQCGSQASGALCPGGLCCSQYGYCDSSDAYCSDGCQSQCTSSGFPSTPSTPTPTPSGGDGDITFISAASSFGSFGTTGDNDTRKREIASFLAQTSHETTGQAIHFDLLKNPDAVATDPIVSFETAFGFWMTPQPPKPSCHSVITKQWTPSSSDVPTGRFPDYGLITNIFNGGIECGSCYNPRMEDRIDQFYKRYCDLMRIGYGSNLDCYSQWPFSY</sequence>
<evidence type="ECO:0000259" key="8">
    <source>
        <dbReference type="PROSITE" id="PS50941"/>
    </source>
</evidence>
<dbReference type="AlphaFoldDB" id="A0AA39ABA1"/>
<evidence type="ECO:0000256" key="1">
    <source>
        <dbReference type="ARBA" id="ARBA00022669"/>
    </source>
</evidence>
<feature type="disulfide bond" evidence="5">
    <location>
        <begin position="186"/>
        <end position="219"/>
    </location>
</feature>
<dbReference type="EMBL" id="JARBHA010000004">
    <property type="protein sequence ID" value="KAJ9703865.1"/>
    <property type="molecule type" value="Genomic_DNA"/>
</dbReference>
<evidence type="ECO:0000256" key="5">
    <source>
        <dbReference type="PIRSR" id="PIRSR001060-2"/>
    </source>
</evidence>
<evidence type="ECO:0000256" key="2">
    <source>
        <dbReference type="ARBA" id="ARBA00022821"/>
    </source>
</evidence>
<dbReference type="GO" id="GO:0008061">
    <property type="term" value="F:chitin binding"/>
    <property type="evidence" value="ECO:0007669"/>
    <property type="project" value="UniProtKB-UniRule"/>
</dbReference>
<protein>
    <recommendedName>
        <fullName evidence="8">Chitin-binding type-1 domain-containing protein</fullName>
    </recommendedName>
</protein>
<dbReference type="Pfam" id="PF00182">
    <property type="entry name" value="Glyco_hydro_19"/>
    <property type="match status" value="1"/>
</dbReference>
<dbReference type="CDD" id="cd06921">
    <property type="entry name" value="ChtBD1_GH19_hevein"/>
    <property type="match status" value="1"/>
</dbReference>
<feature type="domain" description="Chitin-binding type-1" evidence="8">
    <location>
        <begin position="11"/>
        <end position="52"/>
    </location>
</feature>
<dbReference type="SUPFAM" id="SSF57016">
    <property type="entry name" value="Plant lectins/antimicrobial peptides"/>
    <property type="match status" value="1"/>
</dbReference>
<feature type="region of interest" description="Disordered" evidence="7">
    <location>
        <begin position="53"/>
        <end position="72"/>
    </location>
</feature>
<dbReference type="PIRSF" id="PIRSF001060">
    <property type="entry name" value="Endochitinase"/>
    <property type="match status" value="1"/>
</dbReference>
<keyword evidence="3 5" id="KW-1015">Disulfide bond</keyword>
<evidence type="ECO:0000313" key="9">
    <source>
        <dbReference type="EMBL" id="KAJ9703865.1"/>
    </source>
</evidence>
<dbReference type="InterPro" id="IPR016283">
    <property type="entry name" value="Glyco_hydro_19"/>
</dbReference>
<name>A0AA39ABA1_VITRO</name>
<feature type="disulfide bond" evidence="5 6">
    <location>
        <begin position="23"/>
        <end position="35"/>
    </location>
</feature>
<organism evidence="9 10">
    <name type="scientific">Vitis rotundifolia</name>
    <name type="common">Muscadine grape</name>
    <dbReference type="NCBI Taxonomy" id="103349"/>
    <lineage>
        <taxon>Eukaryota</taxon>
        <taxon>Viridiplantae</taxon>
        <taxon>Streptophyta</taxon>
        <taxon>Embryophyta</taxon>
        <taxon>Tracheophyta</taxon>
        <taxon>Spermatophyta</taxon>
        <taxon>Magnoliopsida</taxon>
        <taxon>eudicotyledons</taxon>
        <taxon>Gunneridae</taxon>
        <taxon>Pentapetalae</taxon>
        <taxon>rosids</taxon>
        <taxon>Vitales</taxon>
        <taxon>Vitaceae</taxon>
        <taxon>Viteae</taxon>
        <taxon>Vitis</taxon>
    </lineage>
</organism>
<keyword evidence="2" id="KW-0611">Plant defense</keyword>